<comment type="caution">
    <text evidence="3">The sequence shown here is derived from an EMBL/GenBank/DDBJ whole genome shotgun (WGS) entry which is preliminary data.</text>
</comment>
<reference evidence="3 4" key="1">
    <citation type="submission" date="2023-07" db="EMBL/GenBank/DDBJ databases">
        <title>Comparative genomics of wheat-associated soil bacteria to identify genetic determinants of phenazine resistance.</title>
        <authorList>
            <person name="Mouncey N."/>
        </authorList>
    </citation>
    <scope>NUCLEOTIDE SEQUENCE [LARGE SCALE GENOMIC DNA]</scope>
    <source>
        <strain evidence="3 4">W2I16</strain>
    </source>
</reference>
<proteinExistence type="predicted"/>
<keyword evidence="4" id="KW-1185">Reference proteome</keyword>
<dbReference type="InterPro" id="IPR050923">
    <property type="entry name" value="Cell_Proc_Reg/RNA_Proc"/>
</dbReference>
<feature type="domain" description="FHA" evidence="2">
    <location>
        <begin position="101"/>
        <end position="151"/>
    </location>
</feature>
<gene>
    <name evidence="3" type="ORF">QFZ49_006090</name>
</gene>
<dbReference type="SMART" id="SM00240">
    <property type="entry name" value="FHA"/>
    <property type="match status" value="1"/>
</dbReference>
<accession>A0ABU0RWP9</accession>
<protein>
    <submittedName>
        <fullName evidence="3">PSer/pThr/pTyr-binding forkhead associated (FHA) protein</fullName>
    </submittedName>
</protein>
<dbReference type="InterPro" id="IPR026870">
    <property type="entry name" value="Zinc_ribbon_dom"/>
</dbReference>
<dbReference type="Pfam" id="PF13240">
    <property type="entry name" value="Zn_Ribbon_1"/>
    <property type="match status" value="1"/>
</dbReference>
<name>A0ABU0RWP9_9ACTN</name>
<dbReference type="CDD" id="cd22684">
    <property type="entry name" value="FHA_GarA_OdhI-like"/>
    <property type="match status" value="1"/>
</dbReference>
<organism evidence="3 4">
    <name type="scientific">Streptomyces turgidiscabies</name>
    <dbReference type="NCBI Taxonomy" id="85558"/>
    <lineage>
        <taxon>Bacteria</taxon>
        <taxon>Bacillati</taxon>
        <taxon>Actinomycetota</taxon>
        <taxon>Actinomycetes</taxon>
        <taxon>Kitasatosporales</taxon>
        <taxon>Streptomycetaceae</taxon>
        <taxon>Streptomyces</taxon>
    </lineage>
</organism>
<keyword evidence="1" id="KW-0597">Phosphoprotein</keyword>
<evidence type="ECO:0000313" key="3">
    <source>
        <dbReference type="EMBL" id="MDQ0936118.1"/>
    </source>
</evidence>
<evidence type="ECO:0000259" key="2">
    <source>
        <dbReference type="PROSITE" id="PS50006"/>
    </source>
</evidence>
<dbReference type="PROSITE" id="PS50006">
    <property type="entry name" value="FHA_DOMAIN"/>
    <property type="match status" value="1"/>
</dbReference>
<dbReference type="Gene3D" id="2.60.200.20">
    <property type="match status" value="1"/>
</dbReference>
<evidence type="ECO:0000256" key="1">
    <source>
        <dbReference type="ARBA" id="ARBA00022553"/>
    </source>
</evidence>
<evidence type="ECO:0000313" key="4">
    <source>
        <dbReference type="Proteomes" id="UP001223072"/>
    </source>
</evidence>
<dbReference type="Proteomes" id="UP001223072">
    <property type="component" value="Unassembled WGS sequence"/>
</dbReference>
<dbReference type="EMBL" id="JAUSZS010000007">
    <property type="protein sequence ID" value="MDQ0936118.1"/>
    <property type="molecule type" value="Genomic_DNA"/>
</dbReference>
<dbReference type="PANTHER" id="PTHR23308">
    <property type="entry name" value="NUCLEAR INHIBITOR OF PROTEIN PHOSPHATASE-1"/>
    <property type="match status" value="1"/>
</dbReference>
<sequence>MSALVCTRCGNRNAENSRFCSNCGAPLRAGISAERPSETTSTISISGIEAYDAEVTGQTQMPMLSPEAQAAVDALPLGSALLVVRRGPNSGSRFLLDGELTTAGRHPQSDIFLDDVTVSRRHVEFRRGQDGMFTVADVGSLNGTYVNRERIDQVDLSNGDEVQIGKYRLVFYASQRGY</sequence>
<dbReference type="Pfam" id="PF00498">
    <property type="entry name" value="FHA"/>
    <property type="match status" value="1"/>
</dbReference>
<dbReference type="InterPro" id="IPR008984">
    <property type="entry name" value="SMAD_FHA_dom_sf"/>
</dbReference>
<dbReference type="SUPFAM" id="SSF49879">
    <property type="entry name" value="SMAD/FHA domain"/>
    <property type="match status" value="1"/>
</dbReference>
<dbReference type="InterPro" id="IPR000253">
    <property type="entry name" value="FHA_dom"/>
</dbReference>